<comment type="catalytic activity">
    <reaction evidence="7 8">
        <text>L-threonylcarbamoyladenylate + adenosine(37) in tRNA = N(6)-L-threonylcarbamoyladenosine(37) in tRNA + AMP + H(+)</text>
        <dbReference type="Rhea" id="RHEA:37059"/>
        <dbReference type="Rhea" id="RHEA-COMP:10162"/>
        <dbReference type="Rhea" id="RHEA-COMP:10163"/>
        <dbReference type="ChEBI" id="CHEBI:15378"/>
        <dbReference type="ChEBI" id="CHEBI:73682"/>
        <dbReference type="ChEBI" id="CHEBI:74411"/>
        <dbReference type="ChEBI" id="CHEBI:74418"/>
        <dbReference type="ChEBI" id="CHEBI:456215"/>
        <dbReference type="EC" id="2.3.1.234"/>
    </reaction>
</comment>
<dbReference type="InterPro" id="IPR000905">
    <property type="entry name" value="Gcp-like_dom"/>
</dbReference>
<keyword evidence="6 8" id="KW-0012">Acyltransferase</keyword>
<evidence type="ECO:0000256" key="6">
    <source>
        <dbReference type="ARBA" id="ARBA00023315"/>
    </source>
</evidence>
<evidence type="ECO:0000256" key="1">
    <source>
        <dbReference type="ARBA" id="ARBA00022490"/>
    </source>
</evidence>
<protein>
    <recommendedName>
        <fullName evidence="8">tRNA N6-adenosine threonylcarbamoyltransferase</fullName>
        <ecNumber evidence="8">2.3.1.234</ecNumber>
    </recommendedName>
    <alternativeName>
        <fullName evidence="8">N6-L-threonylcarbamoyladenine synthase</fullName>
        <shortName evidence="8">t(6)A synthase</shortName>
    </alternativeName>
    <alternativeName>
        <fullName evidence="8">t(6)A37 threonylcarbamoyladenosine biosynthesis protein TsaD</fullName>
    </alternativeName>
    <alternativeName>
        <fullName evidence="8">tRNA threonylcarbamoyladenosine biosynthesis protein TsaD</fullName>
    </alternativeName>
</protein>
<dbReference type="GO" id="GO:0005737">
    <property type="term" value="C:cytoplasm"/>
    <property type="evidence" value="ECO:0007669"/>
    <property type="project" value="UniProtKB-SubCell"/>
</dbReference>
<dbReference type="InterPro" id="IPR017861">
    <property type="entry name" value="KAE1/TsaD"/>
</dbReference>
<keyword evidence="5 8" id="KW-0408">Iron</keyword>
<feature type="domain" description="Gcp-like" evidence="10">
    <location>
        <begin position="33"/>
        <end position="314"/>
    </location>
</feature>
<evidence type="ECO:0000256" key="5">
    <source>
        <dbReference type="ARBA" id="ARBA00023004"/>
    </source>
</evidence>
<feature type="region of interest" description="Disordered" evidence="9">
    <location>
        <begin position="326"/>
        <end position="345"/>
    </location>
</feature>
<feature type="binding site" evidence="8">
    <location>
        <position position="189"/>
    </location>
    <ligand>
        <name>substrate</name>
    </ligand>
</feature>
<dbReference type="PANTHER" id="PTHR11735:SF6">
    <property type="entry name" value="TRNA N6-ADENOSINE THREONYLCARBAMOYLTRANSFERASE, MITOCHONDRIAL"/>
    <property type="match status" value="1"/>
</dbReference>
<dbReference type="Pfam" id="PF00814">
    <property type="entry name" value="TsaD"/>
    <property type="match status" value="1"/>
</dbReference>
<dbReference type="GO" id="GO:0061711">
    <property type="term" value="F:tRNA N(6)-L-threonylcarbamoyladenine synthase activity"/>
    <property type="evidence" value="ECO:0007669"/>
    <property type="project" value="UniProtKB-EC"/>
</dbReference>
<sequence length="345" mass="36581">MNPEALRLWDGPVLGIETSCDETSLAVLEGLSVRANVVSSQAKLHEQWGGIVPEAASRAHVEAFLPAMEQALSESGMNLSDITAISVTNRPGLVGALNVGLTAAKGLAYALEVPFVAVHHLEGHLLSPLLDDPDLRFPHVCLLVSGGHTEIVRLEGLGAYRLLAQTRDDAAGEAFDKTARLLGLGNPGGAAIQELAQGANPERYPLPVALEKEETLDLSFSGLKTAVLRLVESEGASLDKPDAAASIQHAIARALVLRGMQATEREGVDCLTLVGGVAANERLRQSLAKECERRGWRFRTPRAEYCTDNAAMIALAGSWRLAAGQRSGWEAEPESTAPLPGPVES</sequence>
<dbReference type="KEGG" id="npy:NPRO_17680"/>
<dbReference type="InterPro" id="IPR043129">
    <property type="entry name" value="ATPase_NBD"/>
</dbReference>
<dbReference type="PANTHER" id="PTHR11735">
    <property type="entry name" value="TRNA N6-ADENOSINE THREONYLCARBAMOYLTRANSFERASE"/>
    <property type="match status" value="1"/>
</dbReference>
<evidence type="ECO:0000256" key="7">
    <source>
        <dbReference type="ARBA" id="ARBA00048117"/>
    </source>
</evidence>
<comment type="subcellular location">
    <subcellularLocation>
        <location evidence="8">Cytoplasm</location>
    </subcellularLocation>
</comment>
<evidence type="ECO:0000256" key="3">
    <source>
        <dbReference type="ARBA" id="ARBA00022694"/>
    </source>
</evidence>
<evidence type="ECO:0000256" key="2">
    <source>
        <dbReference type="ARBA" id="ARBA00022679"/>
    </source>
</evidence>
<dbReference type="HAMAP" id="MF_01445">
    <property type="entry name" value="TsaD"/>
    <property type="match status" value="1"/>
</dbReference>
<dbReference type="Gene3D" id="3.30.420.40">
    <property type="match status" value="2"/>
</dbReference>
<comment type="function">
    <text evidence="8">Required for the formation of a threonylcarbamoyl group on adenosine at position 37 (t(6)A37) in tRNAs that read codons beginning with adenine. Is involved in the transfer of the threonylcarbamoyl moiety of threonylcarbamoyl-AMP (TC-AMP) to the N6 group of A37, together with TsaE and TsaB. TsaD likely plays a direct catalytic role in this reaction.</text>
</comment>
<name>A0A809R9C9_9BACT</name>
<dbReference type="PRINTS" id="PR00789">
    <property type="entry name" value="OSIALOPTASE"/>
</dbReference>
<reference evidence="11" key="1">
    <citation type="journal article" name="DNA Res.">
        <title>The physiological potential of anammox bacteria as revealed by their core genome structure.</title>
        <authorList>
            <person name="Okubo T."/>
            <person name="Toyoda A."/>
            <person name="Fukuhara K."/>
            <person name="Uchiyama I."/>
            <person name="Harigaya Y."/>
            <person name="Kuroiwa M."/>
            <person name="Suzuki T."/>
            <person name="Murakami Y."/>
            <person name="Suwa Y."/>
            <person name="Takami H."/>
        </authorList>
    </citation>
    <scope>NUCLEOTIDE SEQUENCE</scope>
    <source>
        <strain evidence="11">317325-2</strain>
    </source>
</reference>
<feature type="binding site" evidence="8">
    <location>
        <position position="120"/>
    </location>
    <ligand>
        <name>Fe cation</name>
        <dbReference type="ChEBI" id="CHEBI:24875"/>
    </ligand>
</feature>
<dbReference type="InterPro" id="IPR022450">
    <property type="entry name" value="TsaD"/>
</dbReference>
<comment type="cofactor">
    <cofactor evidence="8">
        <name>Fe(2+)</name>
        <dbReference type="ChEBI" id="CHEBI:29033"/>
    </cofactor>
    <text evidence="8">Binds 1 Fe(2+) ion per subunit.</text>
</comment>
<dbReference type="FunFam" id="3.30.420.40:FF:000040">
    <property type="entry name" value="tRNA N6-adenosine threonylcarbamoyltransferase"/>
    <property type="match status" value="1"/>
</dbReference>
<evidence type="ECO:0000256" key="8">
    <source>
        <dbReference type="HAMAP-Rule" id="MF_01445"/>
    </source>
</evidence>
<dbReference type="EC" id="2.3.1.234" evidence="8"/>
<proteinExistence type="inferred from homology"/>
<dbReference type="EMBL" id="AP021858">
    <property type="protein sequence ID" value="BBO24173.1"/>
    <property type="molecule type" value="Genomic_DNA"/>
</dbReference>
<organism evidence="11 12">
    <name type="scientific">Candidatus Nitrosymbiomonas proteolyticus</name>
    <dbReference type="NCBI Taxonomy" id="2608984"/>
    <lineage>
        <taxon>Bacteria</taxon>
        <taxon>Bacillati</taxon>
        <taxon>Armatimonadota</taxon>
        <taxon>Armatimonadota incertae sedis</taxon>
        <taxon>Candidatus Nitrosymbiomonas</taxon>
    </lineage>
</organism>
<dbReference type="GO" id="GO:0002949">
    <property type="term" value="P:tRNA threonylcarbamoyladenosine modification"/>
    <property type="evidence" value="ECO:0007669"/>
    <property type="project" value="UniProtKB-UniRule"/>
</dbReference>
<keyword evidence="3 8" id="KW-0819">tRNA processing</keyword>
<dbReference type="GO" id="GO:0005506">
    <property type="term" value="F:iron ion binding"/>
    <property type="evidence" value="ECO:0007669"/>
    <property type="project" value="UniProtKB-UniRule"/>
</dbReference>
<dbReference type="NCBIfam" id="TIGR00329">
    <property type="entry name" value="gcp_kae1"/>
    <property type="match status" value="1"/>
</dbReference>
<evidence type="ECO:0000256" key="4">
    <source>
        <dbReference type="ARBA" id="ARBA00022723"/>
    </source>
</evidence>
<feature type="binding site" evidence="8">
    <location>
        <position position="124"/>
    </location>
    <ligand>
        <name>Fe cation</name>
        <dbReference type="ChEBI" id="CHEBI:24875"/>
    </ligand>
</feature>
<comment type="similarity">
    <text evidence="8">Belongs to the KAE1 / TsaD family.</text>
</comment>
<feature type="binding site" evidence="8">
    <location>
        <position position="308"/>
    </location>
    <ligand>
        <name>Fe cation</name>
        <dbReference type="ChEBI" id="CHEBI:24875"/>
    </ligand>
</feature>
<keyword evidence="4 8" id="KW-0479">Metal-binding</keyword>
<feature type="binding site" evidence="8">
    <location>
        <position position="176"/>
    </location>
    <ligand>
        <name>substrate</name>
    </ligand>
</feature>
<dbReference type="NCBIfam" id="TIGR03723">
    <property type="entry name" value="T6A_TsaD_YgjD"/>
    <property type="match status" value="1"/>
</dbReference>
<dbReference type="SUPFAM" id="SSF53067">
    <property type="entry name" value="Actin-like ATPase domain"/>
    <property type="match status" value="1"/>
</dbReference>
<accession>A0A809R9C9</accession>
<dbReference type="CDD" id="cd24133">
    <property type="entry name" value="ASKHA_NBD_TsaD_bac"/>
    <property type="match status" value="1"/>
</dbReference>
<evidence type="ECO:0000259" key="10">
    <source>
        <dbReference type="Pfam" id="PF00814"/>
    </source>
</evidence>
<evidence type="ECO:0000313" key="12">
    <source>
        <dbReference type="Proteomes" id="UP000662873"/>
    </source>
</evidence>
<dbReference type="FunFam" id="3.30.420.40:FF:000012">
    <property type="entry name" value="tRNA N6-adenosine threonylcarbamoyltransferase"/>
    <property type="match status" value="1"/>
</dbReference>
<evidence type="ECO:0000256" key="9">
    <source>
        <dbReference type="SAM" id="MobiDB-lite"/>
    </source>
</evidence>
<gene>
    <name evidence="8" type="primary">tsaD</name>
    <name evidence="11" type="ORF">NPRO_17680</name>
</gene>
<feature type="binding site" evidence="8">
    <location>
        <position position="280"/>
    </location>
    <ligand>
        <name>substrate</name>
    </ligand>
</feature>
<feature type="binding site" evidence="8">
    <location>
        <begin position="143"/>
        <end position="147"/>
    </location>
    <ligand>
        <name>substrate</name>
    </ligand>
</feature>
<dbReference type="Proteomes" id="UP000662873">
    <property type="component" value="Chromosome"/>
</dbReference>
<evidence type="ECO:0000313" key="11">
    <source>
        <dbReference type="EMBL" id="BBO24173.1"/>
    </source>
</evidence>
<keyword evidence="2 8" id="KW-0808">Transferase</keyword>
<comment type="caution">
    <text evidence="8">Lacks conserved residue(s) required for the propagation of feature annotation.</text>
</comment>
<keyword evidence="1 8" id="KW-0963">Cytoplasm</keyword>
<dbReference type="AlphaFoldDB" id="A0A809R9C9"/>